<dbReference type="EMBL" id="CAJFDH010000001">
    <property type="protein sequence ID" value="CAD5207041.1"/>
    <property type="molecule type" value="Genomic_DNA"/>
</dbReference>
<keyword evidence="2" id="KW-1185">Reference proteome</keyword>
<protein>
    <submittedName>
        <fullName evidence="1">Uncharacterized protein</fullName>
    </submittedName>
</protein>
<sequence>MTEVSSQLQNLDLNSKDSHKISFNFTVLKEQLSAEAIVLTDCIYLWAGKRRICDILFFARGDHSLHISGDPTPNHLIWLQQLTLKLAKLFKDKQVYFSTDLGTDNFEAQDPTYWNVFFDSLKTQIDLKKPFFKLN</sequence>
<proteinExistence type="predicted"/>
<organism evidence="1 2">
    <name type="scientific">Bursaphelenchus okinawaensis</name>
    <dbReference type="NCBI Taxonomy" id="465554"/>
    <lineage>
        <taxon>Eukaryota</taxon>
        <taxon>Metazoa</taxon>
        <taxon>Ecdysozoa</taxon>
        <taxon>Nematoda</taxon>
        <taxon>Chromadorea</taxon>
        <taxon>Rhabditida</taxon>
        <taxon>Tylenchina</taxon>
        <taxon>Tylenchomorpha</taxon>
        <taxon>Aphelenchoidea</taxon>
        <taxon>Aphelenchoididae</taxon>
        <taxon>Bursaphelenchus</taxon>
    </lineage>
</organism>
<dbReference type="OrthoDB" id="5834512at2759"/>
<name>A0A811JVC4_9BILA</name>
<evidence type="ECO:0000313" key="2">
    <source>
        <dbReference type="Proteomes" id="UP000614601"/>
    </source>
</evidence>
<dbReference type="Proteomes" id="UP000614601">
    <property type="component" value="Unassembled WGS sequence"/>
</dbReference>
<dbReference type="AlphaFoldDB" id="A0A811JVC4"/>
<accession>A0A811JVC4</accession>
<dbReference type="Proteomes" id="UP000783686">
    <property type="component" value="Unassembled WGS sequence"/>
</dbReference>
<evidence type="ECO:0000313" key="1">
    <source>
        <dbReference type="EMBL" id="CAD5207041.1"/>
    </source>
</evidence>
<gene>
    <name evidence="1" type="ORF">BOKJ2_LOCUS1725</name>
</gene>
<dbReference type="EMBL" id="CAJFCW020000001">
    <property type="protein sequence ID" value="CAG9084130.1"/>
    <property type="molecule type" value="Genomic_DNA"/>
</dbReference>
<reference evidence="1" key="1">
    <citation type="submission" date="2020-09" db="EMBL/GenBank/DDBJ databases">
        <authorList>
            <person name="Kikuchi T."/>
        </authorList>
    </citation>
    <scope>NUCLEOTIDE SEQUENCE</scope>
    <source>
        <strain evidence="1">SH1</strain>
    </source>
</reference>
<comment type="caution">
    <text evidence="1">The sequence shown here is derived from an EMBL/GenBank/DDBJ whole genome shotgun (WGS) entry which is preliminary data.</text>
</comment>